<evidence type="ECO:0000313" key="7">
    <source>
        <dbReference type="Proteomes" id="UP000535838"/>
    </source>
</evidence>
<evidence type="ECO:0000256" key="4">
    <source>
        <dbReference type="ARBA" id="ARBA00022833"/>
    </source>
</evidence>
<dbReference type="EMBL" id="JACJVQ010000008">
    <property type="protein sequence ID" value="MBB6634947.1"/>
    <property type="molecule type" value="Genomic_DNA"/>
</dbReference>
<reference evidence="6 7" key="1">
    <citation type="submission" date="2020-08" db="EMBL/GenBank/DDBJ databases">
        <title>Cohnella phylogeny.</title>
        <authorList>
            <person name="Dunlap C."/>
        </authorList>
    </citation>
    <scope>NUCLEOTIDE SEQUENCE [LARGE SCALE GENOMIC DNA]</scope>
    <source>
        <strain evidence="6 7">DSM 25241</strain>
    </source>
</reference>
<evidence type="ECO:0000313" key="6">
    <source>
        <dbReference type="EMBL" id="MBB6634947.1"/>
    </source>
</evidence>
<dbReference type="AlphaFoldDB" id="A0A841SZ88"/>
<dbReference type="SUPFAM" id="SSF102215">
    <property type="entry name" value="Creatininase"/>
    <property type="match status" value="1"/>
</dbReference>
<evidence type="ECO:0000256" key="3">
    <source>
        <dbReference type="ARBA" id="ARBA00022801"/>
    </source>
</evidence>
<evidence type="ECO:0000256" key="5">
    <source>
        <dbReference type="ARBA" id="ARBA00024029"/>
    </source>
</evidence>
<organism evidence="6 7">
    <name type="scientific">Cohnella thailandensis</name>
    <dbReference type="NCBI Taxonomy" id="557557"/>
    <lineage>
        <taxon>Bacteria</taxon>
        <taxon>Bacillati</taxon>
        <taxon>Bacillota</taxon>
        <taxon>Bacilli</taxon>
        <taxon>Bacillales</taxon>
        <taxon>Paenibacillaceae</taxon>
        <taxon>Cohnella</taxon>
    </lineage>
</organism>
<comment type="cofactor">
    <cofactor evidence="1">
        <name>Zn(2+)</name>
        <dbReference type="ChEBI" id="CHEBI:29105"/>
    </cofactor>
</comment>
<dbReference type="PANTHER" id="PTHR35005">
    <property type="entry name" value="3-DEHYDRO-SCYLLO-INOSOSE HYDROLASE"/>
    <property type="match status" value="1"/>
</dbReference>
<proteinExistence type="inferred from homology"/>
<dbReference type="PANTHER" id="PTHR35005:SF1">
    <property type="entry name" value="2-AMINO-5-FORMYLAMINO-6-RIBOSYLAMINOPYRIMIDIN-4(3H)-ONE 5'-MONOPHOSPHATE DEFORMYLASE"/>
    <property type="match status" value="1"/>
</dbReference>
<keyword evidence="2" id="KW-0479">Metal-binding</keyword>
<comment type="caution">
    <text evidence="6">The sequence shown here is derived from an EMBL/GenBank/DDBJ whole genome shotgun (WGS) entry which is preliminary data.</text>
</comment>
<dbReference type="GO" id="GO:0046872">
    <property type="term" value="F:metal ion binding"/>
    <property type="evidence" value="ECO:0007669"/>
    <property type="project" value="UniProtKB-KW"/>
</dbReference>
<dbReference type="Pfam" id="PF02633">
    <property type="entry name" value="Creatininase"/>
    <property type="match status" value="1"/>
</dbReference>
<sequence>MRPSTGFKTRWAELLPHEFKRRLADCPIVFLPLGICEPHGQVSALGLDTFKAEWLCEQAALTVGGIVAPSMGYHIHETGYHARWLEDEVGEENPHMTGIPPTAMLYLFLYQLRAFANAGFRGIVVVSGHSGGNQVDLRTAAELFIREVRDVQVWVRSDPELVEGLYEGDHAGKYEISQLMYLRPDLIDMSAKALEKEPNAGGRLALGADAEEASPELGKAIMEACMESVCKQAWAMKEEFEATVVTPPRIGYDTIERIWAELLRSSRHWTTANPWPSQAPVSDRSQWKPYEHYRVKEAEPE</sequence>
<dbReference type="Gene3D" id="3.40.50.10310">
    <property type="entry name" value="Creatininase"/>
    <property type="match status" value="1"/>
</dbReference>
<dbReference type="InterPro" id="IPR003785">
    <property type="entry name" value="Creatininase/forma_Hydrolase"/>
</dbReference>
<dbReference type="GO" id="GO:0016811">
    <property type="term" value="F:hydrolase activity, acting on carbon-nitrogen (but not peptide) bonds, in linear amides"/>
    <property type="evidence" value="ECO:0007669"/>
    <property type="project" value="TreeGrafter"/>
</dbReference>
<evidence type="ECO:0000256" key="2">
    <source>
        <dbReference type="ARBA" id="ARBA00022723"/>
    </source>
</evidence>
<dbReference type="Proteomes" id="UP000535838">
    <property type="component" value="Unassembled WGS sequence"/>
</dbReference>
<keyword evidence="7" id="KW-1185">Reference proteome</keyword>
<dbReference type="GO" id="GO:0009231">
    <property type="term" value="P:riboflavin biosynthetic process"/>
    <property type="evidence" value="ECO:0007669"/>
    <property type="project" value="TreeGrafter"/>
</dbReference>
<accession>A0A841SZ88</accession>
<dbReference type="RefSeq" id="WP_185120170.1">
    <property type="nucleotide sequence ID" value="NZ_JACJVQ010000008.1"/>
</dbReference>
<comment type="similarity">
    <text evidence="5">Belongs to the creatininase superfamily.</text>
</comment>
<evidence type="ECO:0000256" key="1">
    <source>
        <dbReference type="ARBA" id="ARBA00001947"/>
    </source>
</evidence>
<keyword evidence="3" id="KW-0378">Hydrolase</keyword>
<gene>
    <name evidence="6" type="ORF">H7B67_12570</name>
</gene>
<name>A0A841SZ88_9BACL</name>
<dbReference type="InterPro" id="IPR024087">
    <property type="entry name" value="Creatininase-like_sf"/>
</dbReference>
<keyword evidence="4" id="KW-0862">Zinc</keyword>
<protein>
    <submittedName>
        <fullName evidence="6">Creatininase family protein</fullName>
    </submittedName>
</protein>